<organism evidence="2 3">
    <name type="scientific">Microbulbifer taiwanensis</name>
    <dbReference type="NCBI Taxonomy" id="986746"/>
    <lineage>
        <taxon>Bacteria</taxon>
        <taxon>Pseudomonadati</taxon>
        <taxon>Pseudomonadota</taxon>
        <taxon>Gammaproteobacteria</taxon>
        <taxon>Cellvibrionales</taxon>
        <taxon>Microbulbiferaceae</taxon>
        <taxon>Microbulbifer</taxon>
    </lineage>
</organism>
<evidence type="ECO:0000313" key="3">
    <source>
        <dbReference type="Proteomes" id="UP001596425"/>
    </source>
</evidence>
<feature type="transmembrane region" description="Helical" evidence="1">
    <location>
        <begin position="12"/>
        <end position="30"/>
    </location>
</feature>
<dbReference type="RefSeq" id="WP_193189296.1">
    <property type="nucleotide sequence ID" value="NZ_JACZFR010000006.1"/>
</dbReference>
<reference evidence="3" key="1">
    <citation type="journal article" date="2019" name="Int. J. Syst. Evol. Microbiol.">
        <title>The Global Catalogue of Microorganisms (GCM) 10K type strain sequencing project: providing services to taxonomists for standard genome sequencing and annotation.</title>
        <authorList>
            <consortium name="The Broad Institute Genomics Platform"/>
            <consortium name="The Broad Institute Genome Sequencing Center for Infectious Disease"/>
            <person name="Wu L."/>
            <person name="Ma J."/>
        </authorList>
    </citation>
    <scope>NUCLEOTIDE SEQUENCE [LARGE SCALE GENOMIC DNA]</scope>
    <source>
        <strain evidence="3">CGMCC 1.13718</strain>
    </source>
</reference>
<sequence length="209" mass="23164">MGKSFWCLCKFSIYFSLLFHLLIGVFYFIGSKCFYKSYEPLDNFSEGVLSGVKVFDVREVSLQDEDVYLKVPDAPSELRVGRKDRGSVATKLVCNGVVINDEMRRLNGDYALSSRAVYIPLLKDVSASDCAMEIRLSSAAFVDLSVEMVPVVKKYGCDFLSGSPVLSGVLGLGFYFSGWYISFLYGLPVILGVLLTVVSIVFVKKGCKQ</sequence>
<name>A0ABW1YKF2_9GAMM</name>
<evidence type="ECO:0000256" key="1">
    <source>
        <dbReference type="SAM" id="Phobius"/>
    </source>
</evidence>
<dbReference type="Proteomes" id="UP001596425">
    <property type="component" value="Unassembled WGS sequence"/>
</dbReference>
<comment type="caution">
    <text evidence="2">The sequence shown here is derived from an EMBL/GenBank/DDBJ whole genome shotgun (WGS) entry which is preliminary data.</text>
</comment>
<evidence type="ECO:0000313" key="2">
    <source>
        <dbReference type="EMBL" id="MFC6633226.1"/>
    </source>
</evidence>
<gene>
    <name evidence="2" type="ORF">ACFQBM_08045</name>
</gene>
<accession>A0ABW1YKF2</accession>
<proteinExistence type="predicted"/>
<keyword evidence="3" id="KW-1185">Reference proteome</keyword>
<keyword evidence="1" id="KW-0472">Membrane</keyword>
<protein>
    <submittedName>
        <fullName evidence="2">Uncharacterized protein</fullName>
    </submittedName>
</protein>
<dbReference type="EMBL" id="JBHSVR010000001">
    <property type="protein sequence ID" value="MFC6633226.1"/>
    <property type="molecule type" value="Genomic_DNA"/>
</dbReference>
<feature type="transmembrane region" description="Helical" evidence="1">
    <location>
        <begin position="182"/>
        <end position="203"/>
    </location>
</feature>
<keyword evidence="1" id="KW-1133">Transmembrane helix</keyword>
<keyword evidence="1" id="KW-0812">Transmembrane</keyword>